<dbReference type="Gene3D" id="1.20.5.4130">
    <property type="match status" value="1"/>
</dbReference>
<dbReference type="EMBL" id="JBBPBM010000002">
    <property type="protein sequence ID" value="KAK8596062.1"/>
    <property type="molecule type" value="Genomic_DNA"/>
</dbReference>
<dbReference type="InterPro" id="IPR038005">
    <property type="entry name" value="RX-like_CC"/>
</dbReference>
<accession>A0ABR2G7I3</accession>
<sequence length="708" mass="81170">MASTSLDPFLGQLISTLENEASSLAGVSNEIQEMKLLFRSITSFLVDADRAGENSEIQKAWVASVRDLAYQVEDTIDEYTYHLNRQRQCSFLHRTLHFPKVLLVRRQVAAKLQDINTRMKSITERANQFGVQQLEERAATPHHDPNWKNRLSEASLFFKDDDLVGIKKAQHELLGWLMDEEPKRTVISVVGMGGSGKTTLVANTFNKQSVKQHFDFCTWITVSQQYAIEELLRSMVKDIYKQTNEEVPMQVDTFTYRALVETLVQFLQSRRYLIVLDDVWSIRFWHEINIALPEGMRGSRIMVTTRKEDIAPSQSGMVSYIHRIQPLRIDEGWKLFCKKAFPNELGEGFLERANDTPPEVIAGSYLMELIRRNLLQVTRRNYFGRPKAFKMHDLIRDFALSISKKENFVAVSDGKKGTEENGSRRYSIQVTDNKIMPGIGMSQLRSLVIFVVEELSKSLHYELPSGLKLLRVLDLENVPIHELPSEFGDLFNLRYLNLSRTQVKELPKSIGKLSNLLTLLLICVKIRKLPDEIAMLQNLRHLRASYLIVNEIDCTGQSIDSICVPSNICSIKSLQVLAYVQGVDSFLIKLKEMTQLRGLGLDGIIEADEIPLCISVERMEHLHHLSLTARPRSTLKLDALSSAPRHLEKLHLIGKLRRVPQWFNTLHNLKYLNLQWSELREDALAHIQALPRSHSFELCIPRRALMVC</sequence>
<evidence type="ECO:0000259" key="6">
    <source>
        <dbReference type="Pfam" id="PF18052"/>
    </source>
</evidence>
<dbReference type="PRINTS" id="PR00364">
    <property type="entry name" value="DISEASERSIST"/>
</dbReference>
<organism evidence="9 10">
    <name type="scientific">Hibiscus sabdariffa</name>
    <name type="common">roselle</name>
    <dbReference type="NCBI Taxonomy" id="183260"/>
    <lineage>
        <taxon>Eukaryota</taxon>
        <taxon>Viridiplantae</taxon>
        <taxon>Streptophyta</taxon>
        <taxon>Embryophyta</taxon>
        <taxon>Tracheophyta</taxon>
        <taxon>Spermatophyta</taxon>
        <taxon>Magnoliopsida</taxon>
        <taxon>eudicotyledons</taxon>
        <taxon>Gunneridae</taxon>
        <taxon>Pentapetalae</taxon>
        <taxon>rosids</taxon>
        <taxon>malvids</taxon>
        <taxon>Malvales</taxon>
        <taxon>Malvaceae</taxon>
        <taxon>Malvoideae</taxon>
        <taxon>Hibiscus</taxon>
    </lineage>
</organism>
<evidence type="ECO:0008006" key="11">
    <source>
        <dbReference type="Google" id="ProtNLM"/>
    </source>
</evidence>
<keyword evidence="4" id="KW-0067">ATP-binding</keyword>
<evidence type="ECO:0000256" key="4">
    <source>
        <dbReference type="ARBA" id="ARBA00022840"/>
    </source>
</evidence>
<dbReference type="Proteomes" id="UP001472677">
    <property type="component" value="Unassembled WGS sequence"/>
</dbReference>
<dbReference type="InterPro" id="IPR055414">
    <property type="entry name" value="LRR_R13L4/SHOC2-like"/>
</dbReference>
<dbReference type="Pfam" id="PF23559">
    <property type="entry name" value="WHD_DRP"/>
    <property type="match status" value="1"/>
</dbReference>
<dbReference type="SUPFAM" id="SSF52058">
    <property type="entry name" value="L domain-like"/>
    <property type="match status" value="1"/>
</dbReference>
<comment type="caution">
    <text evidence="9">The sequence shown here is derived from an EMBL/GenBank/DDBJ whole genome shotgun (WGS) entry which is preliminary data.</text>
</comment>
<feature type="domain" description="Disease resistance protein winged helix" evidence="7">
    <location>
        <begin position="346"/>
        <end position="399"/>
    </location>
</feature>
<dbReference type="PANTHER" id="PTHR36766:SF63">
    <property type="entry name" value="NB-ARC DOMAIN-CONTAINING PROTEIN"/>
    <property type="match status" value="1"/>
</dbReference>
<evidence type="ECO:0000259" key="7">
    <source>
        <dbReference type="Pfam" id="PF23559"/>
    </source>
</evidence>
<evidence type="ECO:0000313" key="10">
    <source>
        <dbReference type="Proteomes" id="UP001472677"/>
    </source>
</evidence>
<dbReference type="Pfam" id="PF23598">
    <property type="entry name" value="LRR_14"/>
    <property type="match status" value="1"/>
</dbReference>
<dbReference type="CDD" id="cd14798">
    <property type="entry name" value="RX-CC_like"/>
    <property type="match status" value="1"/>
</dbReference>
<keyword evidence="2" id="KW-0547">Nucleotide-binding</keyword>
<proteinExistence type="predicted"/>
<evidence type="ECO:0000313" key="9">
    <source>
        <dbReference type="EMBL" id="KAK8596062.1"/>
    </source>
</evidence>
<dbReference type="InterPro" id="IPR002182">
    <property type="entry name" value="NB-ARC"/>
</dbReference>
<dbReference type="Gene3D" id="3.80.10.10">
    <property type="entry name" value="Ribonuclease Inhibitor"/>
    <property type="match status" value="1"/>
</dbReference>
<dbReference type="PANTHER" id="PTHR36766">
    <property type="entry name" value="PLANT BROAD-SPECTRUM MILDEW RESISTANCE PROTEIN RPW8"/>
    <property type="match status" value="1"/>
</dbReference>
<dbReference type="Pfam" id="PF18052">
    <property type="entry name" value="Rx_N"/>
    <property type="match status" value="1"/>
</dbReference>
<protein>
    <recommendedName>
        <fullName evidence="11">Disease resistance protein RPM1-like</fullName>
    </recommendedName>
</protein>
<feature type="domain" description="NB-ARC" evidence="5">
    <location>
        <begin position="169"/>
        <end position="345"/>
    </location>
</feature>
<dbReference type="Pfam" id="PF00931">
    <property type="entry name" value="NB-ARC"/>
    <property type="match status" value="1"/>
</dbReference>
<evidence type="ECO:0000256" key="2">
    <source>
        <dbReference type="ARBA" id="ARBA00022741"/>
    </source>
</evidence>
<keyword evidence="1" id="KW-0677">Repeat</keyword>
<dbReference type="InterPro" id="IPR027417">
    <property type="entry name" value="P-loop_NTPase"/>
</dbReference>
<reference evidence="9 10" key="1">
    <citation type="journal article" date="2024" name="G3 (Bethesda)">
        <title>Genome assembly of Hibiscus sabdariffa L. provides insights into metabolisms of medicinal natural products.</title>
        <authorList>
            <person name="Kim T."/>
        </authorList>
    </citation>
    <scope>NUCLEOTIDE SEQUENCE [LARGE SCALE GENOMIC DNA]</scope>
    <source>
        <strain evidence="9">TK-2024</strain>
        <tissue evidence="9">Old leaves</tissue>
    </source>
</reference>
<keyword evidence="10" id="KW-1185">Reference proteome</keyword>
<dbReference type="InterPro" id="IPR058922">
    <property type="entry name" value="WHD_DRP"/>
</dbReference>
<evidence type="ECO:0000256" key="3">
    <source>
        <dbReference type="ARBA" id="ARBA00022821"/>
    </source>
</evidence>
<evidence type="ECO:0000256" key="1">
    <source>
        <dbReference type="ARBA" id="ARBA00022737"/>
    </source>
</evidence>
<gene>
    <name evidence="9" type="ORF">V6N12_064562</name>
</gene>
<dbReference type="InterPro" id="IPR032675">
    <property type="entry name" value="LRR_dom_sf"/>
</dbReference>
<keyword evidence="3" id="KW-0611">Plant defense</keyword>
<dbReference type="Gene3D" id="3.40.50.300">
    <property type="entry name" value="P-loop containing nucleotide triphosphate hydrolases"/>
    <property type="match status" value="1"/>
</dbReference>
<name>A0ABR2G7I3_9ROSI</name>
<feature type="domain" description="Disease resistance R13L4/SHOC-2-like LRR" evidence="8">
    <location>
        <begin position="443"/>
        <end position="698"/>
    </location>
</feature>
<evidence type="ECO:0000259" key="5">
    <source>
        <dbReference type="Pfam" id="PF00931"/>
    </source>
</evidence>
<dbReference type="InterPro" id="IPR041118">
    <property type="entry name" value="Rx_N"/>
</dbReference>
<evidence type="ECO:0000259" key="8">
    <source>
        <dbReference type="Pfam" id="PF23598"/>
    </source>
</evidence>
<dbReference type="SUPFAM" id="SSF52540">
    <property type="entry name" value="P-loop containing nucleoside triphosphate hydrolases"/>
    <property type="match status" value="1"/>
</dbReference>
<feature type="domain" description="Disease resistance N-terminal" evidence="6">
    <location>
        <begin position="7"/>
        <end position="91"/>
    </location>
</feature>